<proteinExistence type="predicted"/>
<evidence type="ECO:0000313" key="3">
    <source>
        <dbReference type="Proteomes" id="UP000005536"/>
    </source>
</evidence>
<protein>
    <submittedName>
        <fullName evidence="2">Anaerobic ribonucleoside-triphosphate reductase</fullName>
        <ecNumber evidence="2">1.17.4.2</ecNumber>
    </submittedName>
</protein>
<sequence>MIRLHPEQLNGKLQFMHDYISAQNAADGSKMDANANVTQKTSPRWKRKS</sequence>
<feature type="region of interest" description="Disordered" evidence="1">
    <location>
        <begin position="25"/>
        <end position="49"/>
    </location>
</feature>
<dbReference type="EMBL" id="ADBF01000016">
    <property type="protein sequence ID" value="EFE50600.1"/>
    <property type="molecule type" value="Genomic_DNA"/>
</dbReference>
<dbReference type="AlphaFoldDB" id="D4DNX4"/>
<reference evidence="2 3" key="1">
    <citation type="submission" date="2010-02" db="EMBL/GenBank/DDBJ databases">
        <authorList>
            <person name="Weinstock G."/>
            <person name="Sodergren E."/>
            <person name="Clifton S."/>
            <person name="Fulton L."/>
            <person name="Fulton B."/>
            <person name="Courtney L."/>
            <person name="Fronick C."/>
            <person name="Harrison M."/>
            <person name="Strong C."/>
            <person name="Farmer C."/>
            <person name="Delahaunty K."/>
            <person name="Markovic C."/>
            <person name="Hall O."/>
            <person name="Minx P."/>
            <person name="Tomlinson C."/>
            <person name="Mitreva M."/>
            <person name="Nelson J."/>
            <person name="Hou S."/>
            <person name="Wollam A."/>
            <person name="Pepin K.H."/>
            <person name="Johnson M."/>
            <person name="Bhonagiri V."/>
            <person name="Zhang X."/>
            <person name="Suruliraj S."/>
            <person name="Warren W."/>
            <person name="Chinwalla A."/>
            <person name="Mardis E.R."/>
            <person name="Wilson R.K."/>
        </authorList>
    </citation>
    <scope>NUCLEOTIDE SEQUENCE [LARGE SCALE GENOMIC DNA]</scope>
    <source>
        <strain evidence="2 3">ATCC 29315</strain>
    </source>
</reference>
<dbReference type="GO" id="GO:0008998">
    <property type="term" value="F:ribonucleoside-triphosphate reductase (thioredoxin) activity"/>
    <property type="evidence" value="ECO:0007669"/>
    <property type="project" value="UniProtKB-EC"/>
</dbReference>
<dbReference type="Proteomes" id="UP000005536">
    <property type="component" value="Unassembled WGS sequence"/>
</dbReference>
<name>D4DNX4_NEIEG</name>
<gene>
    <name evidence="2" type="ORF">NEIELOOT_00758</name>
</gene>
<keyword evidence="2" id="KW-0560">Oxidoreductase</keyword>
<evidence type="ECO:0000313" key="2">
    <source>
        <dbReference type="EMBL" id="EFE50600.1"/>
    </source>
</evidence>
<accession>D4DNX4</accession>
<organism evidence="2 3">
    <name type="scientific">Neisseria elongata subsp. glycolytica ATCC 29315</name>
    <dbReference type="NCBI Taxonomy" id="546263"/>
    <lineage>
        <taxon>Bacteria</taxon>
        <taxon>Pseudomonadati</taxon>
        <taxon>Pseudomonadota</taxon>
        <taxon>Betaproteobacteria</taxon>
        <taxon>Neisseriales</taxon>
        <taxon>Neisseriaceae</taxon>
        <taxon>Neisseria</taxon>
    </lineage>
</organism>
<dbReference type="EC" id="1.17.4.2" evidence="2"/>
<evidence type="ECO:0000256" key="1">
    <source>
        <dbReference type="SAM" id="MobiDB-lite"/>
    </source>
</evidence>
<comment type="caution">
    <text evidence="2">The sequence shown here is derived from an EMBL/GenBank/DDBJ whole genome shotgun (WGS) entry which is preliminary data.</text>
</comment>